<feature type="domain" description="UspA" evidence="2">
    <location>
        <begin position="5"/>
        <end position="161"/>
    </location>
</feature>
<accession>A0A916WCV0</accession>
<name>A0A916WCV0_9BACI</name>
<dbReference type="Gene3D" id="3.40.50.620">
    <property type="entry name" value="HUPs"/>
    <property type="match status" value="1"/>
</dbReference>
<dbReference type="EMBL" id="BMEY01000020">
    <property type="protein sequence ID" value="GGA86707.1"/>
    <property type="molecule type" value="Genomic_DNA"/>
</dbReference>
<comment type="caution">
    <text evidence="3">The sequence shown here is derived from an EMBL/GenBank/DDBJ whole genome shotgun (WGS) entry which is preliminary data.</text>
</comment>
<dbReference type="Proteomes" id="UP000613512">
    <property type="component" value="Unassembled WGS sequence"/>
</dbReference>
<evidence type="ECO:0000259" key="2">
    <source>
        <dbReference type="Pfam" id="PF00582"/>
    </source>
</evidence>
<evidence type="ECO:0000313" key="3">
    <source>
        <dbReference type="EMBL" id="GGA86707.1"/>
    </source>
</evidence>
<dbReference type="Pfam" id="PF00582">
    <property type="entry name" value="Usp"/>
    <property type="match status" value="1"/>
</dbReference>
<dbReference type="SUPFAM" id="SSF52402">
    <property type="entry name" value="Adenine nucleotide alpha hydrolases-like"/>
    <property type="match status" value="1"/>
</dbReference>
<dbReference type="InterPro" id="IPR006015">
    <property type="entry name" value="Universal_stress_UspA"/>
</dbReference>
<evidence type="ECO:0000313" key="4">
    <source>
        <dbReference type="Proteomes" id="UP000613512"/>
    </source>
</evidence>
<organism evidence="3 4">
    <name type="scientific">Ornithinibacillus halotolerans</name>
    <dbReference type="NCBI Taxonomy" id="1274357"/>
    <lineage>
        <taxon>Bacteria</taxon>
        <taxon>Bacillati</taxon>
        <taxon>Bacillota</taxon>
        <taxon>Bacilli</taxon>
        <taxon>Bacillales</taxon>
        <taxon>Bacillaceae</taxon>
        <taxon>Ornithinibacillus</taxon>
    </lineage>
</organism>
<dbReference type="InterPro" id="IPR014729">
    <property type="entry name" value="Rossmann-like_a/b/a_fold"/>
</dbReference>
<dbReference type="PRINTS" id="PR01438">
    <property type="entry name" value="UNVRSLSTRESS"/>
</dbReference>
<gene>
    <name evidence="3" type="ORF">GCM10008025_31990</name>
</gene>
<sequence>MEGLQHILLAFDGSKQSIVALETAKYLTKISNAKLTVAFVHDPSTELNGRTLEKDTNTNLHYTSTHIGIPVSSQIAHNNDLQERNLDQIIDKAKYHLSSVNANYRVLVGKPAEELIDYADGKNVDLIIVGNRGINKVKQFVMGSVSKKVLDQANCPVMVVK</sequence>
<dbReference type="AlphaFoldDB" id="A0A916WCV0"/>
<proteinExistence type="inferred from homology"/>
<comment type="similarity">
    <text evidence="1">Belongs to the universal stress protein A family.</text>
</comment>
<dbReference type="PANTHER" id="PTHR46268:SF6">
    <property type="entry name" value="UNIVERSAL STRESS PROTEIN UP12"/>
    <property type="match status" value="1"/>
</dbReference>
<evidence type="ECO:0000256" key="1">
    <source>
        <dbReference type="ARBA" id="ARBA00008791"/>
    </source>
</evidence>
<dbReference type="CDD" id="cd00293">
    <property type="entry name" value="USP-like"/>
    <property type="match status" value="1"/>
</dbReference>
<protein>
    <submittedName>
        <fullName evidence="3">Universal stress protein</fullName>
    </submittedName>
</protein>
<dbReference type="RefSeq" id="WP_188385688.1">
    <property type="nucleotide sequence ID" value="NZ_BMEY01000020.1"/>
</dbReference>
<dbReference type="InterPro" id="IPR006016">
    <property type="entry name" value="UspA"/>
</dbReference>
<reference evidence="3" key="2">
    <citation type="submission" date="2020-09" db="EMBL/GenBank/DDBJ databases">
        <authorList>
            <person name="Sun Q."/>
            <person name="Zhou Y."/>
        </authorList>
    </citation>
    <scope>NUCLEOTIDE SEQUENCE</scope>
    <source>
        <strain evidence="3">CGMCC 1.12408</strain>
    </source>
</reference>
<dbReference type="PANTHER" id="PTHR46268">
    <property type="entry name" value="STRESS RESPONSE PROTEIN NHAX"/>
    <property type="match status" value="1"/>
</dbReference>
<reference evidence="3" key="1">
    <citation type="journal article" date="2014" name="Int. J. Syst. Evol. Microbiol.">
        <title>Complete genome sequence of Corynebacterium casei LMG S-19264T (=DSM 44701T), isolated from a smear-ripened cheese.</title>
        <authorList>
            <consortium name="US DOE Joint Genome Institute (JGI-PGF)"/>
            <person name="Walter F."/>
            <person name="Albersmeier A."/>
            <person name="Kalinowski J."/>
            <person name="Ruckert C."/>
        </authorList>
    </citation>
    <scope>NUCLEOTIDE SEQUENCE</scope>
    <source>
        <strain evidence="3">CGMCC 1.12408</strain>
    </source>
</reference>
<keyword evidence="4" id="KW-1185">Reference proteome</keyword>